<name>A0A1I0AME0_9FIRM</name>
<accession>A0A1I0AME0</accession>
<dbReference type="STRING" id="426128.SAMN05660297_00994"/>
<evidence type="ECO:0000256" key="1">
    <source>
        <dbReference type="HAMAP-Rule" id="MF_00707"/>
    </source>
</evidence>
<evidence type="ECO:0000313" key="4">
    <source>
        <dbReference type="Proteomes" id="UP000199568"/>
    </source>
</evidence>
<reference evidence="3 4" key="1">
    <citation type="submission" date="2016-10" db="EMBL/GenBank/DDBJ databases">
        <authorList>
            <person name="de Groot N.N."/>
        </authorList>
    </citation>
    <scope>NUCLEOTIDE SEQUENCE [LARGE SCALE GENOMIC DNA]</scope>
    <source>
        <strain evidence="3 4">DSM 18979</strain>
    </source>
</reference>
<evidence type="ECO:0000313" key="3">
    <source>
        <dbReference type="EMBL" id="SES95473.1"/>
    </source>
</evidence>
<dbReference type="HAMAP" id="MF_00707">
    <property type="entry name" value="UPF0735"/>
    <property type="match status" value="1"/>
</dbReference>
<feature type="domain" description="ACT" evidence="2">
    <location>
        <begin position="101"/>
        <end position="176"/>
    </location>
</feature>
<dbReference type="Pfam" id="PF13291">
    <property type="entry name" value="ACT_4"/>
    <property type="match status" value="1"/>
</dbReference>
<sequence length="177" mass="19962">MVICSLGKNICIYGENKIVYSIYKGRDDIMESDGNTYYIVKAEALPEVFLKTIEVKEKLRKGEISTIYEAVEKVGISRSAYYKYKDYIFPLYEMNTGRMITVALMLDHSPGVLSEVLNEIAQAKASILTINQNIPVHGVANVTVSLELKNMMVHVDKLIQIIEKIQGVKKVNILAKE</sequence>
<dbReference type="InterPro" id="IPR045865">
    <property type="entry name" value="ACT-like_dom_sf"/>
</dbReference>
<dbReference type="Gene3D" id="3.30.70.260">
    <property type="match status" value="1"/>
</dbReference>
<evidence type="ECO:0000259" key="2">
    <source>
        <dbReference type="PROSITE" id="PS51671"/>
    </source>
</evidence>
<dbReference type="PROSITE" id="PS51671">
    <property type="entry name" value="ACT"/>
    <property type="match status" value="1"/>
</dbReference>
<keyword evidence="4" id="KW-1185">Reference proteome</keyword>
<dbReference type="EMBL" id="FOHU01000003">
    <property type="protein sequence ID" value="SES95473.1"/>
    <property type="molecule type" value="Genomic_DNA"/>
</dbReference>
<proteinExistence type="inferred from homology"/>
<dbReference type="AlphaFoldDB" id="A0A1I0AME0"/>
<dbReference type="PIRSF" id="PIRSF025624">
    <property type="entry name" value="ACT_PheB"/>
    <property type="match status" value="1"/>
</dbReference>
<gene>
    <name evidence="3" type="ORF">SAMN05660297_00994</name>
</gene>
<dbReference type="NCBIfam" id="NF003361">
    <property type="entry name" value="PRK04435.1"/>
    <property type="match status" value="1"/>
</dbReference>
<protein>
    <recommendedName>
        <fullName evidence="1">UPF0735 ACT domain-containing protein SAMN05660297_00994</fullName>
    </recommendedName>
</protein>
<dbReference type="InterPro" id="IPR008310">
    <property type="entry name" value="UPF0735_ACT_dom-cont"/>
</dbReference>
<dbReference type="RefSeq" id="WP_244272636.1">
    <property type="nucleotide sequence ID" value="NZ_FOHU01000003.1"/>
</dbReference>
<comment type="similarity">
    <text evidence="1">Belongs to the UPF0735 family.</text>
</comment>
<dbReference type="CDD" id="cd04888">
    <property type="entry name" value="ACT_PheB-BS"/>
    <property type="match status" value="1"/>
</dbReference>
<organism evidence="3 4">
    <name type="scientific">Natronincola peptidivorans</name>
    <dbReference type="NCBI Taxonomy" id="426128"/>
    <lineage>
        <taxon>Bacteria</taxon>
        <taxon>Bacillati</taxon>
        <taxon>Bacillota</taxon>
        <taxon>Clostridia</taxon>
        <taxon>Peptostreptococcales</taxon>
        <taxon>Natronincolaceae</taxon>
        <taxon>Natronincola</taxon>
    </lineage>
</organism>
<dbReference type="SUPFAM" id="SSF55021">
    <property type="entry name" value="ACT-like"/>
    <property type="match status" value="1"/>
</dbReference>
<dbReference type="InterPro" id="IPR002912">
    <property type="entry name" value="ACT_dom"/>
</dbReference>
<dbReference type="Proteomes" id="UP000199568">
    <property type="component" value="Unassembled WGS sequence"/>
</dbReference>